<dbReference type="OrthoDB" id="3238066at2"/>
<comment type="caution">
    <text evidence="2">The sequence shown here is derived from an EMBL/GenBank/DDBJ whole genome shotgun (WGS) entry which is preliminary data.</text>
</comment>
<protein>
    <submittedName>
        <fullName evidence="2">Amidohydrolase domain protein</fullName>
    </submittedName>
</protein>
<keyword evidence="3" id="KW-1185">Reference proteome</keyword>
<dbReference type="Gene3D" id="3.10.310.70">
    <property type="match status" value="1"/>
</dbReference>
<name>A0A077LZ42_9MICO</name>
<feature type="domain" description="Amidohydrolase 3" evidence="1">
    <location>
        <begin position="57"/>
        <end position="530"/>
    </location>
</feature>
<sequence length="538" mass="58137">MTDPAIHDEDTTVFEASRILALDGTEPEAFAVRDGWIVDTGPREKLGARFPSARRVQLDGRLVVPGFNDAHCHVSQAALARVRVDLSDARDGDDVLRALRARAAVCPAGEWVIGQALDESRLTGEKIGRRALDTVSGEHPVLIIHYSFHRAVANSAALDRLGYRDSSDAPAGGQLTTDEQGRLDGWLIERAWLDAWLPGTRRSPFETGDHLGGRIAALTEVDNDLHQLGITSYCDAIVGPAEHELFMAAHERGVLTPRVAMLVWYSYLRDDLSVPLEWAPHLRVSGIKMMVDGALSGGTCLCQRPYPSSTGTNNGLQIVGDDEFRECFSSAADAGHRVAVHANGDLAIAKVLDVIDGLPPAANSVRHRIEHCSITDPGLLDRIRANRVIPVPFGAFPMLFGEQLVGFYGEERADWTCAHRAMLDAGLDVAGSSDFPIVPADPLLAVQSMVTRRTPTGMPVGVRQQISVVEALQVYSTGSAHATGEADVKGTLRPGQLADFVVLGEDLTRISPGRISQVPVQSTWVGGQCVWQLTGQER</sequence>
<dbReference type="InterPro" id="IPR033932">
    <property type="entry name" value="YtcJ-like"/>
</dbReference>
<organism evidence="2 3">
    <name type="scientific">Nostocoides japonicum T1-X7</name>
    <dbReference type="NCBI Taxonomy" id="1194083"/>
    <lineage>
        <taxon>Bacteria</taxon>
        <taxon>Bacillati</taxon>
        <taxon>Actinomycetota</taxon>
        <taxon>Actinomycetes</taxon>
        <taxon>Micrococcales</taxon>
        <taxon>Intrasporangiaceae</taxon>
        <taxon>Nostocoides</taxon>
    </lineage>
</organism>
<keyword evidence="2" id="KW-0378">Hydrolase</keyword>
<dbReference type="GO" id="GO:0016810">
    <property type="term" value="F:hydrolase activity, acting on carbon-nitrogen (but not peptide) bonds"/>
    <property type="evidence" value="ECO:0007669"/>
    <property type="project" value="InterPro"/>
</dbReference>
<reference evidence="2 3" key="1">
    <citation type="journal article" date="2013" name="ISME J.">
        <title>A metabolic model for members of the genus Tetrasphaera involved in enhanced biological phosphorus removal.</title>
        <authorList>
            <person name="Kristiansen R."/>
            <person name="Nguyen H.T.T."/>
            <person name="Saunders A.M."/>
            <person name="Nielsen J.L."/>
            <person name="Wimmer R."/>
            <person name="Le V.Q."/>
            <person name="McIlroy S.J."/>
            <person name="Petrovski S."/>
            <person name="Seviour R.J."/>
            <person name="Calteau A."/>
            <person name="Nielsen K.L."/>
            <person name="Nielsen P.H."/>
        </authorList>
    </citation>
    <scope>NUCLEOTIDE SEQUENCE [LARGE SCALE GENOMIC DNA]</scope>
    <source>
        <strain evidence="2 3">T1-X7</strain>
    </source>
</reference>
<proteinExistence type="predicted"/>
<evidence type="ECO:0000313" key="2">
    <source>
        <dbReference type="EMBL" id="CCH79158.1"/>
    </source>
</evidence>
<dbReference type="Proteomes" id="UP000035721">
    <property type="component" value="Unassembled WGS sequence"/>
</dbReference>
<dbReference type="STRING" id="1194083.BN12_4030033"/>
<dbReference type="SUPFAM" id="SSF51556">
    <property type="entry name" value="Metallo-dependent hydrolases"/>
    <property type="match status" value="1"/>
</dbReference>
<dbReference type="AlphaFoldDB" id="A0A077LZ42"/>
<dbReference type="Gene3D" id="3.20.20.140">
    <property type="entry name" value="Metal-dependent hydrolases"/>
    <property type="match status" value="1"/>
</dbReference>
<dbReference type="InterPro" id="IPR013108">
    <property type="entry name" value="Amidohydro_3"/>
</dbReference>
<dbReference type="EMBL" id="CAJB01000339">
    <property type="protein sequence ID" value="CCH79158.1"/>
    <property type="molecule type" value="Genomic_DNA"/>
</dbReference>
<dbReference type="Gene3D" id="2.30.40.10">
    <property type="entry name" value="Urease, subunit C, domain 1"/>
    <property type="match status" value="1"/>
</dbReference>
<accession>A0A077LZ42</accession>
<dbReference type="InterPro" id="IPR032466">
    <property type="entry name" value="Metal_Hydrolase"/>
</dbReference>
<evidence type="ECO:0000313" key="3">
    <source>
        <dbReference type="Proteomes" id="UP000035721"/>
    </source>
</evidence>
<dbReference type="PANTHER" id="PTHR22642:SF2">
    <property type="entry name" value="PROTEIN LONG AFTER FAR-RED 3"/>
    <property type="match status" value="1"/>
</dbReference>
<dbReference type="CDD" id="cd01300">
    <property type="entry name" value="YtcJ_like"/>
    <property type="match status" value="1"/>
</dbReference>
<dbReference type="SUPFAM" id="SSF51338">
    <property type="entry name" value="Composite domain of metallo-dependent hydrolases"/>
    <property type="match status" value="1"/>
</dbReference>
<dbReference type="Pfam" id="PF07969">
    <property type="entry name" value="Amidohydro_3"/>
    <property type="match status" value="1"/>
</dbReference>
<dbReference type="InterPro" id="IPR011059">
    <property type="entry name" value="Metal-dep_hydrolase_composite"/>
</dbReference>
<dbReference type="PANTHER" id="PTHR22642">
    <property type="entry name" value="IMIDAZOLONEPROPIONASE"/>
    <property type="match status" value="1"/>
</dbReference>
<gene>
    <name evidence="2" type="ORF">BN12_4030033</name>
</gene>
<evidence type="ECO:0000259" key="1">
    <source>
        <dbReference type="Pfam" id="PF07969"/>
    </source>
</evidence>
<dbReference type="RefSeq" id="WP_048555717.1">
    <property type="nucleotide sequence ID" value="NZ_HF570958.1"/>
</dbReference>